<keyword evidence="2" id="KW-1133">Transmembrane helix</keyword>
<feature type="compositionally biased region" description="Polar residues" evidence="1">
    <location>
        <begin position="27"/>
        <end position="38"/>
    </location>
</feature>
<evidence type="ECO:0000313" key="3">
    <source>
        <dbReference type="EMBL" id="KAK7199200.1"/>
    </source>
</evidence>
<feature type="transmembrane region" description="Helical" evidence="2">
    <location>
        <begin position="213"/>
        <end position="232"/>
    </location>
</feature>
<feature type="transmembrane region" description="Helical" evidence="2">
    <location>
        <begin position="321"/>
        <end position="341"/>
    </location>
</feature>
<dbReference type="AlphaFoldDB" id="A0AAW0EZ95"/>
<feature type="region of interest" description="Disordered" evidence="1">
    <location>
        <begin position="22"/>
        <end position="42"/>
    </location>
</feature>
<gene>
    <name evidence="3" type="ORF">NESM_000890200</name>
</gene>
<dbReference type="EMBL" id="JAECZO010000238">
    <property type="protein sequence ID" value="KAK7199200.1"/>
    <property type="molecule type" value="Genomic_DNA"/>
</dbReference>
<organism evidence="3 4">
    <name type="scientific">Novymonas esmeraldas</name>
    <dbReference type="NCBI Taxonomy" id="1808958"/>
    <lineage>
        <taxon>Eukaryota</taxon>
        <taxon>Discoba</taxon>
        <taxon>Euglenozoa</taxon>
        <taxon>Kinetoplastea</taxon>
        <taxon>Metakinetoplastina</taxon>
        <taxon>Trypanosomatida</taxon>
        <taxon>Trypanosomatidae</taxon>
        <taxon>Novymonas</taxon>
    </lineage>
</organism>
<accession>A0AAW0EZ95</accession>
<feature type="compositionally biased region" description="Low complexity" evidence="1">
    <location>
        <begin position="76"/>
        <end position="99"/>
    </location>
</feature>
<protein>
    <submittedName>
        <fullName evidence="3">Uncharacterized protein</fullName>
    </submittedName>
</protein>
<keyword evidence="2" id="KW-0812">Transmembrane</keyword>
<comment type="caution">
    <text evidence="3">The sequence shown here is derived from an EMBL/GenBank/DDBJ whole genome shotgun (WGS) entry which is preliminary data.</text>
</comment>
<proteinExistence type="predicted"/>
<keyword evidence="2" id="KW-0472">Membrane</keyword>
<name>A0AAW0EZ95_9TRYP</name>
<reference evidence="3 4" key="1">
    <citation type="journal article" date="2021" name="MBio">
        <title>A New Model Trypanosomatid, Novymonas esmeraldas: Genomic Perception of Its 'Candidatus Pandoraea novymonadis' Endosymbiont.</title>
        <authorList>
            <person name="Zakharova A."/>
            <person name="Saura A."/>
            <person name="Butenko A."/>
            <person name="Podesvova L."/>
            <person name="Warmusova S."/>
            <person name="Kostygov A.Y."/>
            <person name="Nenarokova A."/>
            <person name="Lukes J."/>
            <person name="Opperdoes F.R."/>
            <person name="Yurchenko V."/>
        </authorList>
    </citation>
    <scope>NUCLEOTIDE SEQUENCE [LARGE SCALE GENOMIC DNA]</scope>
    <source>
        <strain evidence="3 4">E262AT.01</strain>
    </source>
</reference>
<sequence length="381" mass="42962">MHRRPTASLHLHAVTAALLIGRRHQRSTSARPRTSTWQEKTDAVAARQRELQEEAERAAQRRARYTSGTRAAAAAAAQDVATSSSSSSAGAETSSPTSGPLTKPRGGFWRFIKGGDGGRKRMPLNPLMYLSKWGDKPAHDPDARASQRLLSAINGLNKVNRRRRTPMVVQLPDDLRQTIVARYAATRWYARLYAPFQSVTEPQLRWGIRLSNVVLVILICAFIVVMLASYYTEMDAVAHLSPEDQRDYAYMVRGMRYSDIYKVGAEVLRTEDPLEALPPAVRLHIVIDACRQRRWHEMDWDVELRKMHPGTPLEELDYLHVLYWTMVYIGGATGGGGVLFSNRVLDVREVRQGNSESTEERDRFVEMGPTALPATTQRTFF</sequence>
<evidence type="ECO:0000256" key="1">
    <source>
        <dbReference type="SAM" id="MobiDB-lite"/>
    </source>
</evidence>
<evidence type="ECO:0000256" key="2">
    <source>
        <dbReference type="SAM" id="Phobius"/>
    </source>
</evidence>
<feature type="region of interest" description="Disordered" evidence="1">
    <location>
        <begin position="76"/>
        <end position="108"/>
    </location>
</feature>
<evidence type="ECO:0000313" key="4">
    <source>
        <dbReference type="Proteomes" id="UP001430356"/>
    </source>
</evidence>
<keyword evidence="4" id="KW-1185">Reference proteome</keyword>
<dbReference type="Proteomes" id="UP001430356">
    <property type="component" value="Unassembled WGS sequence"/>
</dbReference>